<accession>A2FQN2</accession>
<protein>
    <recommendedName>
        <fullName evidence="3">FHA domain-containing protein</fullName>
    </recommendedName>
</protein>
<dbReference type="KEGG" id="tva:4750489"/>
<keyword evidence="2" id="KW-1185">Reference proteome</keyword>
<dbReference type="PANTHER" id="PTHR13233:SF0">
    <property type="entry name" value="MICROSPHERULE PROTEIN 1"/>
    <property type="match status" value="1"/>
</dbReference>
<organism evidence="1 2">
    <name type="scientific">Trichomonas vaginalis (strain ATCC PRA-98 / G3)</name>
    <dbReference type="NCBI Taxonomy" id="412133"/>
    <lineage>
        <taxon>Eukaryota</taxon>
        <taxon>Metamonada</taxon>
        <taxon>Parabasalia</taxon>
        <taxon>Trichomonadida</taxon>
        <taxon>Trichomonadidae</taxon>
        <taxon>Trichomonas</taxon>
    </lineage>
</organism>
<reference evidence="1" key="2">
    <citation type="journal article" date="2007" name="Science">
        <title>Draft genome sequence of the sexually transmitted pathogen Trichomonas vaginalis.</title>
        <authorList>
            <person name="Carlton J.M."/>
            <person name="Hirt R.P."/>
            <person name="Silva J.C."/>
            <person name="Delcher A.L."/>
            <person name="Schatz M."/>
            <person name="Zhao Q."/>
            <person name="Wortman J.R."/>
            <person name="Bidwell S.L."/>
            <person name="Alsmark U.C.M."/>
            <person name="Besteiro S."/>
            <person name="Sicheritz-Ponten T."/>
            <person name="Noel C.J."/>
            <person name="Dacks J.B."/>
            <person name="Foster P.G."/>
            <person name="Simillion C."/>
            <person name="Van de Peer Y."/>
            <person name="Miranda-Saavedra D."/>
            <person name="Barton G.J."/>
            <person name="Westrop G.D."/>
            <person name="Mueller S."/>
            <person name="Dessi D."/>
            <person name="Fiori P.L."/>
            <person name="Ren Q."/>
            <person name="Paulsen I."/>
            <person name="Zhang H."/>
            <person name="Bastida-Corcuera F.D."/>
            <person name="Simoes-Barbosa A."/>
            <person name="Brown M.T."/>
            <person name="Hayes R.D."/>
            <person name="Mukherjee M."/>
            <person name="Okumura C.Y."/>
            <person name="Schneider R."/>
            <person name="Smith A.J."/>
            <person name="Vanacova S."/>
            <person name="Villalvazo M."/>
            <person name="Haas B.J."/>
            <person name="Pertea M."/>
            <person name="Feldblyum T.V."/>
            <person name="Utterback T.R."/>
            <person name="Shu C.L."/>
            <person name="Osoegawa K."/>
            <person name="de Jong P.J."/>
            <person name="Hrdy I."/>
            <person name="Horvathova L."/>
            <person name="Zubacova Z."/>
            <person name="Dolezal P."/>
            <person name="Malik S.B."/>
            <person name="Logsdon J.M. Jr."/>
            <person name="Henze K."/>
            <person name="Gupta A."/>
            <person name="Wang C.C."/>
            <person name="Dunne R.L."/>
            <person name="Upcroft J.A."/>
            <person name="Upcroft P."/>
            <person name="White O."/>
            <person name="Salzberg S.L."/>
            <person name="Tang P."/>
            <person name="Chiu C.-H."/>
            <person name="Lee Y.-S."/>
            <person name="Embley T.M."/>
            <person name="Coombs G.H."/>
            <person name="Mottram J.C."/>
            <person name="Tachezy J."/>
            <person name="Fraser-Liggett C.M."/>
            <person name="Johnson P.J."/>
        </authorList>
    </citation>
    <scope>NUCLEOTIDE SEQUENCE [LARGE SCALE GENOMIC DNA]</scope>
    <source>
        <strain evidence="1">G3</strain>
    </source>
</reference>
<evidence type="ECO:0008006" key="3">
    <source>
        <dbReference type="Google" id="ProtNLM"/>
    </source>
</evidence>
<proteinExistence type="predicted"/>
<dbReference type="GO" id="GO:0031011">
    <property type="term" value="C:Ino80 complex"/>
    <property type="evidence" value="ECO:0007669"/>
    <property type="project" value="InterPro"/>
</dbReference>
<evidence type="ECO:0000313" key="2">
    <source>
        <dbReference type="Proteomes" id="UP000001542"/>
    </source>
</evidence>
<dbReference type="AlphaFoldDB" id="A2FQN2"/>
<dbReference type="STRING" id="5722.A2FQN2"/>
<sequence>MSSIFSYLKKNQKRDSTEGKFNPEDDETLIDGALAVPFQQIRNCYRFNNDYTQLDIENRFHQLMEQPKSPKRVYDSVQKPEIQIPWDIEEDYWIYTFIANSNSLSPEQVFQYRCSIINPIRSRKEVLERIEQIRSYSKEDIDKLLTDMAKRIATDKFIVESLQSHGNELILSHYKCKTHEEPKLPFSRDSEIHELESLLPMITTPYFNGSELAIFLSEKAYFRMVNSRVSIGYRRYLADVNIDLSIVSDTDCTHISSNQAIISFLCDYQFYIENTGSAIFRVNGTIIPPNTCAHVPDYAILDFCGILFTFITNKEKVKQVKQKYEELLEKKQMPNESLQYHKNYTTVDLIIKQCKAPDGTAISSELL</sequence>
<dbReference type="PANTHER" id="PTHR13233">
    <property type="entry name" value="MICROSPHERULE PROTEIN 1"/>
    <property type="match status" value="1"/>
</dbReference>
<dbReference type="VEuPathDB" id="TrichDB:TVAG_361550"/>
<dbReference type="EMBL" id="DS113947">
    <property type="protein sequence ID" value="EAX92775.1"/>
    <property type="molecule type" value="Genomic_DNA"/>
</dbReference>
<dbReference type="SUPFAM" id="SSF49879">
    <property type="entry name" value="SMAD/FHA domain"/>
    <property type="match status" value="1"/>
</dbReference>
<dbReference type="InParanoid" id="A2FQN2"/>
<dbReference type="GO" id="GO:0045944">
    <property type="term" value="P:positive regulation of transcription by RNA polymerase II"/>
    <property type="evidence" value="ECO:0000318"/>
    <property type="project" value="GO_Central"/>
</dbReference>
<dbReference type="RefSeq" id="XP_001305705.1">
    <property type="nucleotide sequence ID" value="XM_001305704.1"/>
</dbReference>
<dbReference type="GO" id="GO:0002151">
    <property type="term" value="F:G-quadruplex RNA binding"/>
    <property type="evidence" value="ECO:0007669"/>
    <property type="project" value="InterPro"/>
</dbReference>
<gene>
    <name evidence="1" type="ORF">TVAG_361550</name>
</gene>
<name>A2FQN2_TRIV3</name>
<reference evidence="1" key="1">
    <citation type="submission" date="2006-10" db="EMBL/GenBank/DDBJ databases">
        <authorList>
            <person name="Amadeo P."/>
            <person name="Zhao Q."/>
            <person name="Wortman J."/>
            <person name="Fraser-Liggett C."/>
            <person name="Carlton J."/>
        </authorList>
    </citation>
    <scope>NUCLEOTIDE SEQUENCE</scope>
    <source>
        <strain evidence="1">G3</strain>
    </source>
</reference>
<dbReference type="OrthoDB" id="10262769at2759"/>
<evidence type="ECO:0000313" key="1">
    <source>
        <dbReference type="EMBL" id="EAX92775.1"/>
    </source>
</evidence>
<dbReference type="GO" id="GO:0044545">
    <property type="term" value="C:NSL complex"/>
    <property type="evidence" value="ECO:0000318"/>
    <property type="project" value="GO_Central"/>
</dbReference>
<dbReference type="InterPro" id="IPR037912">
    <property type="entry name" value="MCRS1"/>
</dbReference>
<dbReference type="VEuPathDB" id="TrichDB:TVAGG3_0255270"/>
<dbReference type="Proteomes" id="UP000001542">
    <property type="component" value="Unassembled WGS sequence"/>
</dbReference>
<dbReference type="GO" id="GO:0071339">
    <property type="term" value="C:MLL1 complex"/>
    <property type="evidence" value="ECO:0007669"/>
    <property type="project" value="InterPro"/>
</dbReference>
<dbReference type="InterPro" id="IPR008984">
    <property type="entry name" value="SMAD_FHA_dom_sf"/>
</dbReference>